<dbReference type="Gene3D" id="1.10.10.10">
    <property type="entry name" value="Winged helix-like DNA-binding domain superfamily/Winged helix DNA-binding domain"/>
    <property type="match status" value="1"/>
</dbReference>
<keyword evidence="3" id="KW-1185">Reference proteome</keyword>
<feature type="domain" description="RNA polymerase III subunit RPC82-related helix-turn-helix" evidence="1">
    <location>
        <begin position="10"/>
        <end position="58"/>
    </location>
</feature>
<sequence length="499" mass="56012">MVSQPTKLPFGDISSKILKFLKTRNTATLNQIHSATKLSIKKIVNSLSILIYNRQIKYYIFNGKTFYILNSCEYVGWVFNDFYVKYILKIVDFNRDFYKESGDIEMYLGVVVKLVCSVGVSCDGLSSKEECFFDSLVLYGFVKSVSLEEIIDICKYNTNIDKEGGVNNKGSSYKGVNRVDSYMGVNNKGNSYKGVSDRTNNIKGVNRVDTYKGVSNSIHNYKGVSDRTNSIKGVSNSIDNYKGVNTTIDKQHPVNNLFNNYKGVNDYDPPLNIDKISSKRLKGVKYYTLDLQALNHSILIYEGCKYIQKKYCKITRDVFSCIERSRGGTVSTLKGILPYNLIDIEIAVLLLKGVNILIENKGINKEGYVVNKGMLKHLIKMDILKGVIYNTSVIDSTISDITFEGVSDIDVVKGGVIRVLNMIVDKGVLEDSSVVRSSLLSSKVLRVVQCILLKIGMINLGVKDVIGKACYVWEECFDKGCYIIGNELSDNREKLILMI</sequence>
<accession>A0A4Q9LWJ8</accession>
<dbReference type="InterPro" id="IPR036388">
    <property type="entry name" value="WH-like_DNA-bd_sf"/>
</dbReference>
<dbReference type="AlphaFoldDB" id="A0A4Q9LWJ8"/>
<evidence type="ECO:0000313" key="2">
    <source>
        <dbReference type="EMBL" id="TBU12747.1"/>
    </source>
</evidence>
<evidence type="ECO:0000259" key="1">
    <source>
        <dbReference type="Pfam" id="PF08221"/>
    </source>
</evidence>
<evidence type="ECO:0000313" key="3">
    <source>
        <dbReference type="Proteomes" id="UP000292282"/>
    </source>
</evidence>
<dbReference type="VEuPathDB" id="MicrosporidiaDB:CWI38_0644p0010"/>
<dbReference type="Proteomes" id="UP000292282">
    <property type="component" value="Unassembled WGS sequence"/>
</dbReference>
<reference evidence="2 3" key="1">
    <citation type="submission" date="2017-12" db="EMBL/GenBank/DDBJ databases">
        <authorList>
            <person name="Pombert J.-F."/>
            <person name="Haag K.L."/>
            <person name="Ebert D."/>
        </authorList>
    </citation>
    <scope>NUCLEOTIDE SEQUENCE [LARGE SCALE GENOMIC DNA]</scope>
    <source>
        <strain evidence="2">IL-G-3</strain>
    </source>
</reference>
<protein>
    <recommendedName>
        <fullName evidence="1">RNA polymerase III subunit RPC82-related helix-turn-helix domain-containing protein</fullName>
    </recommendedName>
</protein>
<dbReference type="InterPro" id="IPR013197">
    <property type="entry name" value="RNA_pol_III_RPC82-rel_HTH"/>
</dbReference>
<dbReference type="Pfam" id="PF08221">
    <property type="entry name" value="HTH_9"/>
    <property type="match status" value="1"/>
</dbReference>
<name>A0A4Q9LWJ8_9MICR</name>
<proteinExistence type="predicted"/>
<organism evidence="2 3">
    <name type="scientific">Hamiltosporidium tvaerminnensis</name>
    <dbReference type="NCBI Taxonomy" id="1176355"/>
    <lineage>
        <taxon>Eukaryota</taxon>
        <taxon>Fungi</taxon>
        <taxon>Fungi incertae sedis</taxon>
        <taxon>Microsporidia</taxon>
        <taxon>Dubosqiidae</taxon>
        <taxon>Hamiltosporidium</taxon>
    </lineage>
</organism>
<comment type="caution">
    <text evidence="2">The sequence shown here is derived from an EMBL/GenBank/DDBJ whole genome shotgun (WGS) entry which is preliminary data.</text>
</comment>
<dbReference type="EMBL" id="PITK01000644">
    <property type="protein sequence ID" value="TBU12747.1"/>
    <property type="molecule type" value="Genomic_DNA"/>
</dbReference>
<gene>
    <name evidence="2" type="ORF">CWI38_0644p0010</name>
</gene>